<feature type="domain" description="DYW" evidence="4">
    <location>
        <begin position="760"/>
        <end position="852"/>
    </location>
</feature>
<keyword evidence="5" id="KW-1185">Reference proteome</keyword>
<dbReference type="InterPro" id="IPR002885">
    <property type="entry name" value="PPR_rpt"/>
</dbReference>
<evidence type="ECO:0000256" key="2">
    <source>
        <dbReference type="ARBA" id="ARBA00022737"/>
    </source>
</evidence>
<dbReference type="GO" id="GO:0009451">
    <property type="term" value="P:RNA modification"/>
    <property type="evidence" value="ECO:0007669"/>
    <property type="project" value="InterPro"/>
</dbReference>
<keyword evidence="2" id="KW-0677">Repeat</keyword>
<feature type="repeat" description="PPR" evidence="3">
    <location>
        <begin position="682"/>
        <end position="716"/>
    </location>
</feature>
<dbReference type="AlphaFoldDB" id="A0A9R0J1I8"/>
<dbReference type="Pfam" id="PF13041">
    <property type="entry name" value="PPR_2"/>
    <property type="match status" value="4"/>
</dbReference>
<dbReference type="InterPro" id="IPR032867">
    <property type="entry name" value="DYW_dom"/>
</dbReference>
<dbReference type="Pfam" id="PF20430">
    <property type="entry name" value="Eplus_motif"/>
    <property type="match status" value="1"/>
</dbReference>
<dbReference type="InterPro" id="IPR046849">
    <property type="entry name" value="E2_motif"/>
</dbReference>
<feature type="repeat" description="PPR" evidence="3">
    <location>
        <begin position="136"/>
        <end position="170"/>
    </location>
</feature>
<reference evidence="6" key="2">
    <citation type="submission" date="2025-08" db="UniProtKB">
        <authorList>
            <consortium name="RefSeq"/>
        </authorList>
    </citation>
    <scope>IDENTIFICATION</scope>
    <source>
        <tissue evidence="6">Leaf</tissue>
    </source>
</reference>
<protein>
    <submittedName>
        <fullName evidence="6">Pentatricopeptide repeat-containing protein At3g49170, chloroplastic</fullName>
    </submittedName>
</protein>
<dbReference type="NCBIfam" id="TIGR00756">
    <property type="entry name" value="PPR"/>
    <property type="match status" value="6"/>
</dbReference>
<feature type="repeat" description="PPR" evidence="3">
    <location>
        <begin position="444"/>
        <end position="478"/>
    </location>
</feature>
<dbReference type="Pfam" id="PF01535">
    <property type="entry name" value="PPR"/>
    <property type="match status" value="4"/>
</dbReference>
<dbReference type="GeneID" id="110798136"/>
<dbReference type="GO" id="GO:0003723">
    <property type="term" value="F:RNA binding"/>
    <property type="evidence" value="ECO:0007669"/>
    <property type="project" value="InterPro"/>
</dbReference>
<evidence type="ECO:0000313" key="6">
    <source>
        <dbReference type="RefSeq" id="XP_021858977.2"/>
    </source>
</evidence>
<dbReference type="PANTHER" id="PTHR47926:SF522">
    <property type="entry name" value="TETRATRICOPEPTIDE REPEAT-LIKE SUPERFAMILY PROTEIN"/>
    <property type="match status" value="1"/>
</dbReference>
<dbReference type="PROSITE" id="PS51375">
    <property type="entry name" value="PPR"/>
    <property type="match status" value="8"/>
</dbReference>
<dbReference type="RefSeq" id="XP_021858977.2">
    <property type="nucleotide sequence ID" value="XM_022003285.2"/>
</dbReference>
<dbReference type="Gene3D" id="1.25.40.10">
    <property type="entry name" value="Tetratricopeptide repeat domain"/>
    <property type="match status" value="5"/>
</dbReference>
<dbReference type="InterPro" id="IPR046960">
    <property type="entry name" value="PPR_At4g14850-like_plant"/>
</dbReference>
<dbReference type="InterPro" id="IPR011990">
    <property type="entry name" value="TPR-like_helical_dom_sf"/>
</dbReference>
<dbReference type="PANTHER" id="PTHR47926">
    <property type="entry name" value="PENTATRICOPEPTIDE REPEAT-CONTAINING PROTEIN"/>
    <property type="match status" value="1"/>
</dbReference>
<evidence type="ECO:0000259" key="4">
    <source>
        <dbReference type="Pfam" id="PF14432"/>
    </source>
</evidence>
<comment type="similarity">
    <text evidence="1">Belongs to the PPR family. PCMP-H subfamily.</text>
</comment>
<evidence type="ECO:0000256" key="1">
    <source>
        <dbReference type="ARBA" id="ARBA00006643"/>
    </source>
</evidence>
<dbReference type="Pfam" id="PF14432">
    <property type="entry name" value="DYW_deaminase"/>
    <property type="match status" value="1"/>
</dbReference>
<dbReference type="InterPro" id="IPR046848">
    <property type="entry name" value="E_motif"/>
</dbReference>
<accession>A0A9R0J1I8</accession>
<feature type="repeat" description="PPR" evidence="3">
    <location>
        <begin position="238"/>
        <end position="272"/>
    </location>
</feature>
<evidence type="ECO:0000256" key="3">
    <source>
        <dbReference type="PROSITE-ProRule" id="PRU00708"/>
    </source>
</evidence>
<sequence length="852" mass="95831">MLTFSLLPPANFLSPSSYHNQYHPPAISIKVPTFDHLNSRLVHQANVGQLHQAISTLDLMSQHGFNPDLSTFSLLLKSAIRTRDFNIGKLLHSRITDTGLALDSVTLNSLITLYSKSGDWRKATEIFDEMGGKTRNLVSWTAMISCFLINGMELKAIQMFVEMLGFGFCPNEFCLVAAVRACSNGEWARVGDIIHGFALKTGNFDNLCVGCALIDMYVKGFQDIDCAKKVFDKMTERNVVVWTLMITRFVQMGYPEQAIRLFLEMERSGCEPDCFTFTSVISACSDLEWFSFGKQLHSRVVWSRLMNNASVGCGLVEMYSKSGDHDSLSCARKIFDQILDHSVMSWTAMISAHAQSEGHEREAVELYIDMIKGLVTPNHFTFASIIKACGNLCDPRIGEQMYGQAVKLGHASDICVGNSLISMFSRSGAMEKARKAFDVQIEKNLVSYNAMVDGYVRNLNVDEAFELFCQIGNAKVRPNAYTFSSLLSGIASIGAGRKGEQIHGQIVKAGLESNQHICNALISMYSRCGNIEAALSVFNDMENRNIISWTAMITGFAKHGFARKALEMFDKMIHDGVKPNEVTFTAVLSACSHVGLVSEGWRHFDSMYRDYRVVPTMEHYACMVDLLGRSGFLVEAQELINSMPFMANALVWRSLLGACLVHGNTEIGEHAAKMVMEKDPDDPASYTLLSNLYASKGRWEDVRQTRKRMKEKNLQKEGGCSWIETENQLHKFFVGDTSHPQAKKIYEKLGDLIHEIKKMGYIPNTDFVLHDIEKEQKEKYVLQHSEKLAVVYGLISTPRLKPIRIFKNLRVCGDCHMAMKYFSKATEREIVVRDSNRFHHFRNGSCSCGDYW</sequence>
<feature type="repeat" description="PPR" evidence="3">
    <location>
        <begin position="342"/>
        <end position="377"/>
    </location>
</feature>
<name>A0A9R0J1I8_SPIOL</name>
<feature type="repeat" description="PPR" evidence="3">
    <location>
        <begin position="514"/>
        <end position="544"/>
    </location>
</feature>
<feature type="repeat" description="PPR" evidence="3">
    <location>
        <begin position="103"/>
        <end position="133"/>
    </location>
</feature>
<feature type="repeat" description="PPR" evidence="3">
    <location>
        <begin position="545"/>
        <end position="579"/>
    </location>
</feature>
<organism evidence="5 6">
    <name type="scientific">Spinacia oleracea</name>
    <name type="common">Spinach</name>
    <dbReference type="NCBI Taxonomy" id="3562"/>
    <lineage>
        <taxon>Eukaryota</taxon>
        <taxon>Viridiplantae</taxon>
        <taxon>Streptophyta</taxon>
        <taxon>Embryophyta</taxon>
        <taxon>Tracheophyta</taxon>
        <taxon>Spermatophyta</taxon>
        <taxon>Magnoliopsida</taxon>
        <taxon>eudicotyledons</taxon>
        <taxon>Gunneridae</taxon>
        <taxon>Pentapetalae</taxon>
        <taxon>Caryophyllales</taxon>
        <taxon>Chenopodiaceae</taxon>
        <taxon>Chenopodioideae</taxon>
        <taxon>Anserineae</taxon>
        <taxon>Spinacia</taxon>
    </lineage>
</organism>
<dbReference type="Pfam" id="PF20431">
    <property type="entry name" value="E_motif"/>
    <property type="match status" value="1"/>
</dbReference>
<dbReference type="GO" id="GO:0008270">
    <property type="term" value="F:zinc ion binding"/>
    <property type="evidence" value="ECO:0007669"/>
    <property type="project" value="InterPro"/>
</dbReference>
<dbReference type="KEGG" id="soe:110798136"/>
<gene>
    <name evidence="6" type="primary">LOC110798136</name>
</gene>
<reference evidence="5" key="1">
    <citation type="journal article" date="2021" name="Nat. Commun.">
        <title>Genomic analyses provide insights into spinach domestication and the genetic basis of agronomic traits.</title>
        <authorList>
            <person name="Cai X."/>
            <person name="Sun X."/>
            <person name="Xu C."/>
            <person name="Sun H."/>
            <person name="Wang X."/>
            <person name="Ge C."/>
            <person name="Zhang Z."/>
            <person name="Wang Q."/>
            <person name="Fei Z."/>
            <person name="Jiao C."/>
            <person name="Wang Q."/>
        </authorList>
    </citation>
    <scope>NUCLEOTIDE SEQUENCE [LARGE SCALE GENOMIC DNA]</scope>
    <source>
        <strain evidence="5">cv. Varoflay</strain>
    </source>
</reference>
<evidence type="ECO:0000313" key="5">
    <source>
        <dbReference type="Proteomes" id="UP000813463"/>
    </source>
</evidence>
<dbReference type="Proteomes" id="UP000813463">
    <property type="component" value="Chromosome 6"/>
</dbReference>
<proteinExistence type="inferred from homology"/>